<accession>A0A8H7PUP1</accession>
<evidence type="ECO:0000313" key="4">
    <source>
        <dbReference type="EMBL" id="KAG2180431.1"/>
    </source>
</evidence>
<evidence type="ECO:0008006" key="6">
    <source>
        <dbReference type="Google" id="ProtNLM"/>
    </source>
</evidence>
<evidence type="ECO:0000256" key="1">
    <source>
        <dbReference type="ARBA" id="ARBA00022723"/>
    </source>
</evidence>
<sequence length="363" mass="39488">MPYYPPGYQAPSPYASSHLLQADNGLPQLAHPVGVSEPNTPSPGTAQQAKRKQVKNACSFGARFCRPIPSTPHITMLSRRDNLSHTSSETDIRLGYLDAGSQLANNENAVETPNCQKACKKCDEARPCPRCVKYGIANTCVNSTRKERKKGVKRGPYKRRQKGDGETSTPEARTPRRKNSPEQPQYDPQNMRASMPFGYPNGLNQYGQPYDAYGQYASQQYMVNPVYPGMSYPVQQMVPGADGHGQNQQGGQHQYATHSAMPHAQQHSPYNGYQGSPHQQSRPLQQVHPGKSVVHADDQKPHQPLTPVPSTSSSSAASSPHVNVAGANVSNGGDNDEEGSRLARLSQLCRAALDQSDGPTEST</sequence>
<feature type="compositionally biased region" description="Low complexity" evidence="3">
    <location>
        <begin position="244"/>
        <end position="254"/>
    </location>
</feature>
<feature type="compositionally biased region" description="Polar residues" evidence="3">
    <location>
        <begin position="37"/>
        <end position="48"/>
    </location>
</feature>
<protein>
    <recommendedName>
        <fullName evidence="6">Zn(2)-C6 fungal-type domain-containing protein</fullName>
    </recommendedName>
</protein>
<dbReference type="Proteomes" id="UP000612746">
    <property type="component" value="Unassembled WGS sequence"/>
</dbReference>
<feature type="compositionally biased region" description="Polar residues" evidence="3">
    <location>
        <begin position="265"/>
        <end position="284"/>
    </location>
</feature>
<dbReference type="EMBL" id="JAEPRA010000009">
    <property type="protein sequence ID" value="KAG2180431.1"/>
    <property type="molecule type" value="Genomic_DNA"/>
</dbReference>
<feature type="region of interest" description="Disordered" evidence="3">
    <location>
        <begin position="237"/>
        <end position="343"/>
    </location>
</feature>
<evidence type="ECO:0000256" key="3">
    <source>
        <dbReference type="SAM" id="MobiDB-lite"/>
    </source>
</evidence>
<proteinExistence type="predicted"/>
<dbReference type="PANTHER" id="PTHR47659:SF7">
    <property type="entry name" value="FUNGAL TRANSCRIPTIONAL REGULATORY PROTEIN, N-TERMINAL DOMAIN-CONTAINING PROTEIN"/>
    <property type="match status" value="1"/>
</dbReference>
<name>A0A8H7PUP1_9FUNG</name>
<keyword evidence="2" id="KW-0539">Nucleus</keyword>
<feature type="region of interest" description="Disordered" evidence="3">
    <location>
        <begin position="145"/>
        <end position="202"/>
    </location>
</feature>
<evidence type="ECO:0000313" key="5">
    <source>
        <dbReference type="Proteomes" id="UP000612746"/>
    </source>
</evidence>
<dbReference type="AlphaFoldDB" id="A0A8H7PUP1"/>
<dbReference type="InterPro" id="IPR050335">
    <property type="entry name" value="ERT1_acuK_gluconeogen_tf"/>
</dbReference>
<comment type="caution">
    <text evidence="4">The sequence shown here is derived from an EMBL/GenBank/DDBJ whole genome shotgun (WGS) entry which is preliminary data.</text>
</comment>
<evidence type="ECO:0000256" key="2">
    <source>
        <dbReference type="ARBA" id="ARBA00023242"/>
    </source>
</evidence>
<gene>
    <name evidence="4" type="ORF">INT44_003435</name>
</gene>
<dbReference type="PANTHER" id="PTHR47659">
    <property type="entry name" value="ZN(II)2CYS6 TRANSCRIPTION FACTOR (EUROFUNG)-RELATED"/>
    <property type="match status" value="1"/>
</dbReference>
<dbReference type="OrthoDB" id="5575144at2759"/>
<feature type="compositionally biased region" description="Basic residues" evidence="3">
    <location>
        <begin position="146"/>
        <end position="161"/>
    </location>
</feature>
<feature type="region of interest" description="Disordered" evidence="3">
    <location>
        <begin position="28"/>
        <end position="50"/>
    </location>
</feature>
<keyword evidence="1" id="KW-0479">Metal-binding</keyword>
<reference evidence="4" key="1">
    <citation type="submission" date="2020-12" db="EMBL/GenBank/DDBJ databases">
        <title>Metabolic potential, ecology and presence of endohyphal bacteria is reflected in genomic diversity of Mucoromycotina.</title>
        <authorList>
            <person name="Muszewska A."/>
            <person name="Okrasinska A."/>
            <person name="Steczkiewicz K."/>
            <person name="Drgas O."/>
            <person name="Orlowska M."/>
            <person name="Perlinska-Lenart U."/>
            <person name="Aleksandrzak-Piekarczyk T."/>
            <person name="Szatraj K."/>
            <person name="Zielenkiewicz U."/>
            <person name="Pilsyk S."/>
            <person name="Malc E."/>
            <person name="Mieczkowski P."/>
            <person name="Kruszewska J.S."/>
            <person name="Biernat P."/>
            <person name="Pawlowska J."/>
        </authorList>
    </citation>
    <scope>NUCLEOTIDE SEQUENCE</scope>
    <source>
        <strain evidence="4">WA0000051536</strain>
    </source>
</reference>
<dbReference type="GO" id="GO:0046872">
    <property type="term" value="F:metal ion binding"/>
    <property type="evidence" value="ECO:0007669"/>
    <property type="project" value="UniProtKB-KW"/>
</dbReference>
<feature type="compositionally biased region" description="Low complexity" evidence="3">
    <location>
        <begin position="308"/>
        <end position="325"/>
    </location>
</feature>
<keyword evidence="5" id="KW-1185">Reference proteome</keyword>
<feature type="compositionally biased region" description="Polar residues" evidence="3">
    <location>
        <begin position="181"/>
        <end position="192"/>
    </location>
</feature>
<organism evidence="4 5">
    <name type="scientific">Umbelopsis vinacea</name>
    <dbReference type="NCBI Taxonomy" id="44442"/>
    <lineage>
        <taxon>Eukaryota</taxon>
        <taxon>Fungi</taxon>
        <taxon>Fungi incertae sedis</taxon>
        <taxon>Mucoromycota</taxon>
        <taxon>Mucoromycotina</taxon>
        <taxon>Umbelopsidomycetes</taxon>
        <taxon>Umbelopsidales</taxon>
        <taxon>Umbelopsidaceae</taxon>
        <taxon>Umbelopsis</taxon>
    </lineage>
</organism>